<feature type="region of interest" description="Disordered" evidence="1">
    <location>
        <begin position="337"/>
        <end position="381"/>
    </location>
</feature>
<name>A0A8J8T3L0_HALGN</name>
<protein>
    <submittedName>
        <fullName evidence="2">Uncharacterized protein</fullName>
    </submittedName>
</protein>
<dbReference type="OrthoDB" id="10676469at2759"/>
<dbReference type="Proteomes" id="UP000785679">
    <property type="component" value="Unassembled WGS sequence"/>
</dbReference>
<reference evidence="2" key="1">
    <citation type="submission" date="2019-06" db="EMBL/GenBank/DDBJ databases">
        <authorList>
            <person name="Zheng W."/>
        </authorList>
    </citation>
    <scope>NUCLEOTIDE SEQUENCE</scope>
    <source>
        <strain evidence="2">QDHG01</strain>
    </source>
</reference>
<evidence type="ECO:0000313" key="2">
    <source>
        <dbReference type="EMBL" id="TNV80208.1"/>
    </source>
</evidence>
<dbReference type="EMBL" id="RRYP01007820">
    <property type="protein sequence ID" value="TNV80208.1"/>
    <property type="molecule type" value="Genomic_DNA"/>
</dbReference>
<proteinExistence type="predicted"/>
<evidence type="ECO:0000256" key="1">
    <source>
        <dbReference type="SAM" id="MobiDB-lite"/>
    </source>
</evidence>
<comment type="caution">
    <text evidence="2">The sequence shown here is derived from an EMBL/GenBank/DDBJ whole genome shotgun (WGS) entry which is preliminary data.</text>
</comment>
<feature type="compositionally biased region" description="Basic and acidic residues" evidence="1">
    <location>
        <begin position="354"/>
        <end position="365"/>
    </location>
</feature>
<accession>A0A8J8T3L0</accession>
<evidence type="ECO:0000313" key="3">
    <source>
        <dbReference type="Proteomes" id="UP000785679"/>
    </source>
</evidence>
<gene>
    <name evidence="2" type="ORF">FGO68_gene16490</name>
</gene>
<sequence length="381" mass="43015">MLHFRVLSWAQFKLLLKRKHILASDLRSYNPELIDSDALNQLTDFKLKFNLDSSDFSPFSTNNANQALFDWANKESAGLLLWVCLTESLRELKVNTIPGLLQQLRELNSKKCSVREVIGSCKETVDAKIAENERVYEVIRVLETNMMDIQGVMMEVEDKSGEEQGEQIKELSERCEKAIADAEMLLRELVSNPPLEKSFQANTQAMMAQLQSRGLNERVSQPYNQVISSRITPPFVPPFPPSHNNNQHDMSDNQLLSKSLQADLMLLQSRPNNLVNLDFSDHTVMMKKPLIARQTGGISNRDSEGGSEFGAPDGMMDLSISSLKMGEIDITIKDEIPKPEEQVSQPGKVMKPMEGQRREIREEKGQKKRGSASCGCFGLRR</sequence>
<organism evidence="2 3">
    <name type="scientific">Halteria grandinella</name>
    <dbReference type="NCBI Taxonomy" id="5974"/>
    <lineage>
        <taxon>Eukaryota</taxon>
        <taxon>Sar</taxon>
        <taxon>Alveolata</taxon>
        <taxon>Ciliophora</taxon>
        <taxon>Intramacronucleata</taxon>
        <taxon>Spirotrichea</taxon>
        <taxon>Stichotrichia</taxon>
        <taxon>Sporadotrichida</taxon>
        <taxon>Halteriidae</taxon>
        <taxon>Halteria</taxon>
    </lineage>
</organism>
<dbReference type="AlphaFoldDB" id="A0A8J8T3L0"/>
<keyword evidence="3" id="KW-1185">Reference proteome</keyword>